<gene>
    <name evidence="1" type="ORF">FOYG_07488</name>
</gene>
<reference evidence="1 2" key="1">
    <citation type="submission" date="2011-06" db="EMBL/GenBank/DDBJ databases">
        <title>The Genome Sequence of Fusarium oxysporum FOSC 3-a.</title>
        <authorList>
            <consortium name="The Broad Institute Genome Sequencing Platform"/>
            <person name="Ma L.-J."/>
            <person name="Gale L.R."/>
            <person name="Schwartz D.C."/>
            <person name="Zhou S."/>
            <person name="Corby-Kistler H."/>
            <person name="Young S.K."/>
            <person name="Zeng Q."/>
            <person name="Gargeya S."/>
            <person name="Fitzgerald M."/>
            <person name="Haas B."/>
            <person name="Abouelleil A."/>
            <person name="Alvarado L."/>
            <person name="Arachchi H.M."/>
            <person name="Berlin A."/>
            <person name="Brown A."/>
            <person name="Chapman S.B."/>
            <person name="Chen Z."/>
            <person name="Dunbar C."/>
            <person name="Freedman E."/>
            <person name="Gearin G."/>
            <person name="Gellesch M."/>
            <person name="Goldberg J."/>
            <person name="Griggs A."/>
            <person name="Gujja S."/>
            <person name="Heiman D."/>
            <person name="Howarth C."/>
            <person name="Larson L."/>
            <person name="Lui A."/>
            <person name="MacDonald P.J.P."/>
            <person name="Mehta T."/>
            <person name="Montmayeur A."/>
            <person name="Murphy C."/>
            <person name="Neiman D."/>
            <person name="Pearson M."/>
            <person name="Priest M."/>
            <person name="Roberts A."/>
            <person name="Saif S."/>
            <person name="Shea T."/>
            <person name="Shenoy N."/>
            <person name="Sisk P."/>
            <person name="Stolte C."/>
            <person name="Sykes S."/>
            <person name="Wortman J."/>
            <person name="Nusbaum C."/>
            <person name="Birren B."/>
        </authorList>
    </citation>
    <scope>NUCLEOTIDE SEQUENCE [LARGE SCALE GENOMIC DNA]</scope>
    <source>
        <strain evidence="2">FOSC 3-a</strain>
    </source>
</reference>
<sequence length="268" mass="29993">MSASEKASSAGALDPKIGQLYGNTDDFDLANLLYVQNIPYAPAKYQETLQENVKSINQWLSWELKRVEDTVNDKIKSGALPKDDSIAAKFKRTSFRIKVMDVIRKDTPWLTISGIETQAINITATEDKIGIAILHAILGIHQFSKSNQVLNLVKALAYGIHETPGLAQPHAIYLVDHAIDQARQTTEPAVRTFTFSITLTEVQPPAKDAKNGKDVEKKSFEAVIKYTLNSSRFNMELWNQSKTKDEDSYAFGKKTLLQKQLTLMETAF</sequence>
<name>W9I5D4_FUSOX</name>
<dbReference type="Proteomes" id="UP000030753">
    <property type="component" value="Unassembled WGS sequence"/>
</dbReference>
<dbReference type="HOGENOM" id="CLU_1050059_0_0_1"/>
<dbReference type="EMBL" id="JH717843">
    <property type="protein sequence ID" value="EWY89837.1"/>
    <property type="molecule type" value="Genomic_DNA"/>
</dbReference>
<protein>
    <submittedName>
        <fullName evidence="1">Uncharacterized protein</fullName>
    </submittedName>
</protein>
<evidence type="ECO:0000313" key="1">
    <source>
        <dbReference type="EMBL" id="EWY89837.1"/>
    </source>
</evidence>
<dbReference type="OrthoDB" id="4719947at2759"/>
<organism evidence="1 2">
    <name type="scientific">Fusarium oxysporum NRRL 32931</name>
    <dbReference type="NCBI Taxonomy" id="660029"/>
    <lineage>
        <taxon>Eukaryota</taxon>
        <taxon>Fungi</taxon>
        <taxon>Dikarya</taxon>
        <taxon>Ascomycota</taxon>
        <taxon>Pezizomycotina</taxon>
        <taxon>Sordariomycetes</taxon>
        <taxon>Hypocreomycetidae</taxon>
        <taxon>Hypocreales</taxon>
        <taxon>Nectriaceae</taxon>
        <taxon>Fusarium</taxon>
        <taxon>Fusarium oxysporum species complex</taxon>
    </lineage>
</organism>
<accession>W9I5D4</accession>
<proteinExistence type="predicted"/>
<evidence type="ECO:0000313" key="2">
    <source>
        <dbReference type="Proteomes" id="UP000030753"/>
    </source>
</evidence>
<dbReference type="AlphaFoldDB" id="W9I5D4"/>